<evidence type="ECO:0000259" key="3">
    <source>
        <dbReference type="Pfam" id="PF13976"/>
    </source>
</evidence>
<proteinExistence type="predicted"/>
<evidence type="ECO:0000256" key="2">
    <source>
        <dbReference type="SAM" id="MobiDB-lite"/>
    </source>
</evidence>
<dbReference type="InterPro" id="IPR054722">
    <property type="entry name" value="PolX-like_BBD"/>
</dbReference>
<dbReference type="Gene3D" id="3.30.420.10">
    <property type="entry name" value="Ribonuclease H-like superfamily/Ribonuclease H"/>
    <property type="match status" value="2"/>
</dbReference>
<feature type="region of interest" description="Disordered" evidence="2">
    <location>
        <begin position="85"/>
        <end position="108"/>
    </location>
</feature>
<evidence type="ECO:0000313" key="6">
    <source>
        <dbReference type="EMBL" id="CAN75131.1"/>
    </source>
</evidence>
<dbReference type="InterPro" id="IPR025724">
    <property type="entry name" value="GAG-pre-integrase_dom"/>
</dbReference>
<feature type="domain" description="Retroviral polymerase SH3-like" evidence="5">
    <location>
        <begin position="458"/>
        <end position="509"/>
    </location>
</feature>
<keyword evidence="1" id="KW-0645">Protease</keyword>
<dbReference type="PANTHER" id="PTHR42648:SF28">
    <property type="entry name" value="TRANSPOSON-ENCODED PROTEIN WITH RIBONUCLEASE H-LIKE AND RETROVIRUS ZINC FINGER-LIKE DOMAINS"/>
    <property type="match status" value="1"/>
</dbReference>
<sequence length="862" mass="98878">MNNNNATIEILSGSNYKRWRLDIEFVLGIMDLDMALHEDEPPKPTNESTEAMRAHYVKWERLNCLSLISIKRELKNARKLNFHSHKKSKNFKKSGSEKQNNGNGNAKNTNLKCYHCNKKCHKRVNCFKFRNWLEKKKKEHGMLSAYVCFESNLVNVPLDSWWLDSGAIVHVVTSLQGIRNLRNPSEKESKLKVDSDIGIDVEHIGIVVLELDYGFQLVLHNVFCVPLFKRNLISLSVLDKAGYSFPFANKRVEVIYDSKVIGNCVLSDRLYRLSLLSACSYNVEYSVAKRPLTKERFSLLWHKRLGHISKERVECLISFRILPRLDSDDLEICVDCVKGKLIKTKKNGATRSQNLLEIVHIDISGLYSTTLCGNKYFITFIDDFSRYGYVYLIKENVDALGNYTMPGSPEQNGVAERRNRTLMEMKRSMMSRSNLPEYLWGEAIKTATYILNCVPTEVKIYDPSLKKTDSRTTRCYFIGYPSHSKGYKFYCSTRGTRVVESQVAKFLDLDVVDSIPSQSNERVEPMDIIFLPLPVSDVNLNVGAFDSRIQQGVATVNFPTIEITPIVDEIPTVEMRRSQRTRRLSFSNDYYVYLGNGEYDIEEEVDPTTYREALSNDKANEWLIMVSVSHFDLEFHQINVKTTFLNGDLSEEVYMSQPEGFEANGKENMDFKEASFVLGIEIYRDRSRNLLGLSQRAYINHVLKRFNMQMCKTGDVPIVKGDKISNEQCPKNDLEKDVMKTIPYASVVGSLMYAQVAAKKVIRYLQRTKDFMFVYRRVDNLEVVGYSDSDFGGCSDDRKSTLGYIFMLAGGVISWKSVKHSLIASSTMYVEFVACYGASSQVVWLRNLISEFKLLIPYFDPL</sequence>
<keyword evidence="1" id="KW-0378">Hydrolase</keyword>
<dbReference type="Pfam" id="PF22936">
    <property type="entry name" value="Pol_BBD"/>
    <property type="match status" value="1"/>
</dbReference>
<dbReference type="Pfam" id="PF13976">
    <property type="entry name" value="gag_pre-integrs"/>
    <property type="match status" value="1"/>
</dbReference>
<dbReference type="EMBL" id="AM475983">
    <property type="protein sequence ID" value="CAN75131.1"/>
    <property type="molecule type" value="Genomic_DNA"/>
</dbReference>
<gene>
    <name evidence="6" type="ORF">VITISV_024973</name>
</gene>
<dbReference type="InterPro" id="IPR039537">
    <property type="entry name" value="Retrotran_Ty1/copia-like"/>
</dbReference>
<dbReference type="InterPro" id="IPR036397">
    <property type="entry name" value="RNaseH_sf"/>
</dbReference>
<evidence type="ECO:0000256" key="1">
    <source>
        <dbReference type="ARBA" id="ARBA00022670"/>
    </source>
</evidence>
<reference evidence="6" key="1">
    <citation type="journal article" date="2007" name="PLoS ONE">
        <title>The first genome sequence of an elite grapevine cultivar (Pinot noir Vitis vinifera L.): coping with a highly heterozygous genome.</title>
        <authorList>
            <person name="Velasco R."/>
            <person name="Zharkikh A."/>
            <person name="Troggio M."/>
            <person name="Cartwright D.A."/>
            <person name="Cestaro A."/>
            <person name="Pruss D."/>
            <person name="Pindo M."/>
            <person name="FitzGerald L.M."/>
            <person name="Vezzulli S."/>
            <person name="Reid J."/>
            <person name="Malacarne G."/>
            <person name="Iliev D."/>
            <person name="Coppola G."/>
            <person name="Wardell B."/>
            <person name="Micheletti D."/>
            <person name="Macalma T."/>
            <person name="Facci M."/>
            <person name="Mitchell J.T."/>
            <person name="Perazzolli M."/>
            <person name="Eldredge G."/>
            <person name="Gatto P."/>
            <person name="Oyzerski R."/>
            <person name="Moretto M."/>
            <person name="Gutin N."/>
            <person name="Stefanini M."/>
            <person name="Chen Y."/>
            <person name="Segala C."/>
            <person name="Davenport C."/>
            <person name="Dematte L."/>
            <person name="Mraz A."/>
            <person name="Battilana J."/>
            <person name="Stormo K."/>
            <person name="Costa F."/>
            <person name="Tao Q."/>
            <person name="Si-Ammour A."/>
            <person name="Harkins T."/>
            <person name="Lackey A."/>
            <person name="Perbost C."/>
            <person name="Taillon B."/>
            <person name="Stella A."/>
            <person name="Solovyev V."/>
            <person name="Fawcett J.A."/>
            <person name="Sterck L."/>
            <person name="Vandepoele K."/>
            <person name="Grando S.M."/>
            <person name="Toppo S."/>
            <person name="Moser C."/>
            <person name="Lanchbury J."/>
            <person name="Bogden R."/>
            <person name="Skolnick M."/>
            <person name="Sgaramella V."/>
            <person name="Bhatnagar S.K."/>
            <person name="Fontana P."/>
            <person name="Gutin A."/>
            <person name="Van de Peer Y."/>
            <person name="Salamini F."/>
            <person name="Viola R."/>
        </authorList>
    </citation>
    <scope>NUCLEOTIDE SEQUENCE</scope>
</reference>
<dbReference type="SUPFAM" id="SSF53098">
    <property type="entry name" value="Ribonuclease H-like"/>
    <property type="match status" value="1"/>
</dbReference>
<dbReference type="AlphaFoldDB" id="A5BYP6"/>
<dbReference type="GO" id="GO:0003676">
    <property type="term" value="F:nucleic acid binding"/>
    <property type="evidence" value="ECO:0007669"/>
    <property type="project" value="InterPro"/>
</dbReference>
<dbReference type="InterPro" id="IPR012337">
    <property type="entry name" value="RNaseH-like_sf"/>
</dbReference>
<evidence type="ECO:0000259" key="5">
    <source>
        <dbReference type="Pfam" id="PF25597"/>
    </source>
</evidence>
<dbReference type="CDD" id="cd09272">
    <property type="entry name" value="RNase_HI_RT_Ty1"/>
    <property type="match status" value="1"/>
</dbReference>
<dbReference type="InterPro" id="IPR057670">
    <property type="entry name" value="SH3_retrovirus"/>
</dbReference>
<dbReference type="Pfam" id="PF25597">
    <property type="entry name" value="SH3_retrovirus"/>
    <property type="match status" value="1"/>
</dbReference>
<dbReference type="GO" id="GO:0006508">
    <property type="term" value="P:proteolysis"/>
    <property type="evidence" value="ECO:0007669"/>
    <property type="project" value="UniProtKB-KW"/>
</dbReference>
<feature type="domain" description="Retrovirus-related Pol polyprotein from transposon TNT 1-94-like beta-barrel" evidence="4">
    <location>
        <begin position="161"/>
        <end position="243"/>
    </location>
</feature>
<dbReference type="GO" id="GO:0008233">
    <property type="term" value="F:peptidase activity"/>
    <property type="evidence" value="ECO:0007669"/>
    <property type="project" value="UniProtKB-KW"/>
</dbReference>
<dbReference type="PANTHER" id="PTHR42648">
    <property type="entry name" value="TRANSPOSASE, PUTATIVE-RELATED"/>
    <property type="match status" value="1"/>
</dbReference>
<organism evidence="6">
    <name type="scientific">Vitis vinifera</name>
    <name type="common">Grape</name>
    <dbReference type="NCBI Taxonomy" id="29760"/>
    <lineage>
        <taxon>Eukaryota</taxon>
        <taxon>Viridiplantae</taxon>
        <taxon>Streptophyta</taxon>
        <taxon>Embryophyta</taxon>
        <taxon>Tracheophyta</taxon>
        <taxon>Spermatophyta</taxon>
        <taxon>Magnoliopsida</taxon>
        <taxon>eudicotyledons</taxon>
        <taxon>Gunneridae</taxon>
        <taxon>Pentapetalae</taxon>
        <taxon>rosids</taxon>
        <taxon>Vitales</taxon>
        <taxon>Vitaceae</taxon>
        <taxon>Viteae</taxon>
        <taxon>Vitis</taxon>
    </lineage>
</organism>
<accession>A5BYP6</accession>
<protein>
    <submittedName>
        <fullName evidence="6">Uncharacterized protein</fullName>
    </submittedName>
</protein>
<name>A5BYP6_VITVI</name>
<evidence type="ECO:0000259" key="4">
    <source>
        <dbReference type="Pfam" id="PF22936"/>
    </source>
</evidence>
<feature type="domain" description="GAG-pre-integrase" evidence="3">
    <location>
        <begin position="269"/>
        <end position="340"/>
    </location>
</feature>